<evidence type="ECO:0000313" key="1">
    <source>
        <dbReference type="EMBL" id="MET1257400.1"/>
    </source>
</evidence>
<dbReference type="EMBL" id="JBEVCJ010000059">
    <property type="protein sequence ID" value="MET1257400.1"/>
    <property type="molecule type" value="Genomic_DNA"/>
</dbReference>
<evidence type="ECO:0008006" key="3">
    <source>
        <dbReference type="Google" id="ProtNLM"/>
    </source>
</evidence>
<sequence>MLNWTDIQEDSFSKRYFKKLEKLENFNSVVQASMDIFSKNMSGDFINISFHIEPSLIYLYPCSESDLFEEVDNKVTIQVAPFFEYFESIESKYYKDEEFYQEAHTKILKDFYGLFLNGAKEILQSSGMKFQFYEYGWDDKEGVMLNKLDMSN</sequence>
<organism evidence="1 2">
    <name type="scientific">Aliikangiella maris</name>
    <dbReference type="NCBI Taxonomy" id="3162458"/>
    <lineage>
        <taxon>Bacteria</taxon>
        <taxon>Pseudomonadati</taxon>
        <taxon>Pseudomonadota</taxon>
        <taxon>Gammaproteobacteria</taxon>
        <taxon>Oceanospirillales</taxon>
        <taxon>Pleioneaceae</taxon>
        <taxon>Aliikangiella</taxon>
    </lineage>
</organism>
<protein>
    <recommendedName>
        <fullName evidence="3">DUF4303 domain-containing protein</fullName>
    </recommendedName>
</protein>
<dbReference type="RefSeq" id="WP_353897984.1">
    <property type="nucleotide sequence ID" value="NZ_JBEVCJ010000059.1"/>
</dbReference>
<keyword evidence="2" id="KW-1185">Reference proteome</keyword>
<proteinExistence type="predicted"/>
<evidence type="ECO:0000313" key="2">
    <source>
        <dbReference type="Proteomes" id="UP001548189"/>
    </source>
</evidence>
<reference evidence="1 2" key="1">
    <citation type="submission" date="2024-06" db="EMBL/GenBank/DDBJ databases">
        <authorList>
            <person name="Li F."/>
        </authorList>
    </citation>
    <scope>NUCLEOTIDE SEQUENCE [LARGE SCALE GENOMIC DNA]</scope>
    <source>
        <strain evidence="1 2">GXAS 311</strain>
    </source>
</reference>
<comment type="caution">
    <text evidence="1">The sequence shown here is derived from an EMBL/GenBank/DDBJ whole genome shotgun (WGS) entry which is preliminary data.</text>
</comment>
<gene>
    <name evidence="1" type="ORF">ABVT43_19870</name>
</gene>
<accession>A0ABV2BZP4</accession>
<name>A0ABV2BZP4_9GAMM</name>
<dbReference type="Proteomes" id="UP001548189">
    <property type="component" value="Unassembled WGS sequence"/>
</dbReference>